<proteinExistence type="predicted"/>
<feature type="transmembrane region" description="Helical" evidence="1">
    <location>
        <begin position="32"/>
        <end position="50"/>
    </location>
</feature>
<protein>
    <recommendedName>
        <fullName evidence="4">Permease</fullName>
    </recommendedName>
</protein>
<accession>A0ABU6KFA9</accession>
<evidence type="ECO:0008006" key="4">
    <source>
        <dbReference type="Google" id="ProtNLM"/>
    </source>
</evidence>
<dbReference type="EMBL" id="JARZFX010000003">
    <property type="protein sequence ID" value="MEC5423826.1"/>
    <property type="molecule type" value="Genomic_DNA"/>
</dbReference>
<evidence type="ECO:0000313" key="2">
    <source>
        <dbReference type="EMBL" id="MEC5423826.1"/>
    </source>
</evidence>
<keyword evidence="1" id="KW-0812">Transmembrane</keyword>
<dbReference type="RefSeq" id="WP_327607390.1">
    <property type="nucleotide sequence ID" value="NZ_JARZFX010000003.1"/>
</dbReference>
<keyword evidence="1" id="KW-1133">Transmembrane helix</keyword>
<dbReference type="Proteomes" id="UP001335737">
    <property type="component" value="Unassembled WGS sequence"/>
</dbReference>
<sequence length="129" mass="14971">MREIVIMLAEIVNTIHDILVDMFGLHMTDKDLHFWVIGIIGIVTFFFVYAGFKIVEKMKWSIAILSFIYTFTVMVVLVFAIELQQAITNRGNMEFADAVMGLWGFIVFFVVYAIVALFVYFIVRKVKKE</sequence>
<comment type="caution">
    <text evidence="2">The sequence shown here is derived from an EMBL/GenBank/DDBJ whole genome shotgun (WGS) entry which is preliminary data.</text>
</comment>
<name>A0ABU6KFA9_9BACI</name>
<gene>
    <name evidence="2" type="ORF">QGM71_10015</name>
</gene>
<organism evidence="2 3">
    <name type="scientific">Virgibacillus tibetensis</name>
    <dbReference type="NCBI Taxonomy" id="3042313"/>
    <lineage>
        <taxon>Bacteria</taxon>
        <taxon>Bacillati</taxon>
        <taxon>Bacillota</taxon>
        <taxon>Bacilli</taxon>
        <taxon>Bacillales</taxon>
        <taxon>Bacillaceae</taxon>
        <taxon>Virgibacillus</taxon>
    </lineage>
</organism>
<reference evidence="2 3" key="1">
    <citation type="journal article" date="2024" name="Int. J. Syst. Evol. Microbiol.">
        <title>Virgibacillus tibetensis sp. nov., isolated from salt lake on the Tibetan Plateau of China.</title>
        <authorList>
            <person name="Phurbu D."/>
            <person name="Liu Z.-X."/>
            <person name="Wang R."/>
            <person name="Zheng Y.-Y."/>
            <person name="Liu H.-C."/>
            <person name="Zhou Y.-G."/>
            <person name="Yu Y.-J."/>
            <person name="Li A.-H."/>
        </authorList>
    </citation>
    <scope>NUCLEOTIDE SEQUENCE [LARGE SCALE GENOMIC DNA]</scope>
    <source>
        <strain evidence="2 3">C22-A2</strain>
    </source>
</reference>
<keyword evidence="3" id="KW-1185">Reference proteome</keyword>
<keyword evidence="1" id="KW-0472">Membrane</keyword>
<evidence type="ECO:0000313" key="3">
    <source>
        <dbReference type="Proteomes" id="UP001335737"/>
    </source>
</evidence>
<feature type="transmembrane region" description="Helical" evidence="1">
    <location>
        <begin position="101"/>
        <end position="123"/>
    </location>
</feature>
<feature type="transmembrane region" description="Helical" evidence="1">
    <location>
        <begin position="62"/>
        <end position="81"/>
    </location>
</feature>
<evidence type="ECO:0000256" key="1">
    <source>
        <dbReference type="SAM" id="Phobius"/>
    </source>
</evidence>